<accession>A0A327WYA7</accession>
<keyword evidence="3 4" id="KW-0546">Nucleotide metabolism</keyword>
<comment type="function">
    <text evidence="4">Nucleoside triphosphate pyrophosphatase that hydrolyzes dTTP and UTP. May have a dual role in cell division arrest and in preventing the incorporation of modified nucleotides into cellular nucleic acids.</text>
</comment>
<evidence type="ECO:0000256" key="4">
    <source>
        <dbReference type="HAMAP-Rule" id="MF_00528"/>
    </source>
</evidence>
<dbReference type="OrthoDB" id="9807767at2"/>
<comment type="caution">
    <text evidence="5">The sequence shown here is derived from an EMBL/GenBank/DDBJ whole genome shotgun (WGS) entry which is preliminary data.</text>
</comment>
<dbReference type="HAMAP" id="MF_00528">
    <property type="entry name" value="Maf"/>
    <property type="match status" value="1"/>
</dbReference>
<dbReference type="EMBL" id="QLMC01000003">
    <property type="protein sequence ID" value="RAJ97520.1"/>
    <property type="molecule type" value="Genomic_DNA"/>
</dbReference>
<sequence>MQLTRPLVLASNSPRRQQLLREMGCTFRVDVRPTDEVFPAEMPVTEVPAFLARQKADRFRDDLGDQLVLCADTIVVVDTDILNKPADADEAVQMLRRLSGRPHRVITGVCLLSAEETVSFIDEVNVYFNPLDDYEINSYVEKYRPFDKAGAYGVQEPIGMIGIQRIEGSFYTVMGLPVHLVYQALKRYELRVMS</sequence>
<comment type="catalytic activity">
    <reaction evidence="4">
        <text>UTP + H2O = UMP + diphosphate + H(+)</text>
        <dbReference type="Rhea" id="RHEA:29395"/>
        <dbReference type="ChEBI" id="CHEBI:15377"/>
        <dbReference type="ChEBI" id="CHEBI:15378"/>
        <dbReference type="ChEBI" id="CHEBI:33019"/>
        <dbReference type="ChEBI" id="CHEBI:46398"/>
        <dbReference type="ChEBI" id="CHEBI:57865"/>
        <dbReference type="EC" id="3.6.1.9"/>
    </reaction>
</comment>
<dbReference type="SUPFAM" id="SSF52972">
    <property type="entry name" value="ITPase-like"/>
    <property type="match status" value="1"/>
</dbReference>
<evidence type="ECO:0000256" key="2">
    <source>
        <dbReference type="ARBA" id="ARBA00022801"/>
    </source>
</evidence>
<dbReference type="Proteomes" id="UP000248790">
    <property type="component" value="Unassembled WGS sequence"/>
</dbReference>
<proteinExistence type="inferred from homology"/>
<dbReference type="GO" id="GO:0036221">
    <property type="term" value="F:UTP diphosphatase activity"/>
    <property type="evidence" value="ECO:0007669"/>
    <property type="project" value="RHEA"/>
</dbReference>
<dbReference type="AlphaFoldDB" id="A0A327WYA7"/>
<evidence type="ECO:0000313" key="6">
    <source>
        <dbReference type="Proteomes" id="UP000248790"/>
    </source>
</evidence>
<feature type="site" description="Important for substrate specificity" evidence="4">
    <location>
        <position position="155"/>
    </location>
</feature>
<dbReference type="PANTHER" id="PTHR43213:SF5">
    <property type="entry name" value="BIFUNCTIONAL DTTP_UTP PYROPHOSPHATASE_METHYLTRANSFERASE PROTEIN-RELATED"/>
    <property type="match status" value="1"/>
</dbReference>
<dbReference type="Pfam" id="PF02545">
    <property type="entry name" value="Maf"/>
    <property type="match status" value="1"/>
</dbReference>
<comment type="similarity">
    <text evidence="4">Belongs to the Maf family. YhdE subfamily.</text>
</comment>
<keyword evidence="4" id="KW-0963">Cytoplasm</keyword>
<comment type="catalytic activity">
    <reaction evidence="4">
        <text>dTTP + H2O = dTMP + diphosphate + H(+)</text>
        <dbReference type="Rhea" id="RHEA:28534"/>
        <dbReference type="ChEBI" id="CHEBI:15377"/>
        <dbReference type="ChEBI" id="CHEBI:15378"/>
        <dbReference type="ChEBI" id="CHEBI:33019"/>
        <dbReference type="ChEBI" id="CHEBI:37568"/>
        <dbReference type="ChEBI" id="CHEBI:63528"/>
        <dbReference type="EC" id="3.6.1.9"/>
    </reaction>
</comment>
<dbReference type="Gene3D" id="3.90.950.10">
    <property type="match status" value="1"/>
</dbReference>
<evidence type="ECO:0000313" key="5">
    <source>
        <dbReference type="EMBL" id="RAJ97520.1"/>
    </source>
</evidence>
<organism evidence="5 6">
    <name type="scientific">Larkinella arboricola</name>
    <dbReference type="NCBI Taxonomy" id="643671"/>
    <lineage>
        <taxon>Bacteria</taxon>
        <taxon>Pseudomonadati</taxon>
        <taxon>Bacteroidota</taxon>
        <taxon>Cytophagia</taxon>
        <taxon>Cytophagales</taxon>
        <taxon>Spirosomataceae</taxon>
        <taxon>Larkinella</taxon>
    </lineage>
</organism>
<keyword evidence="2 4" id="KW-0378">Hydrolase</keyword>
<dbReference type="PANTHER" id="PTHR43213">
    <property type="entry name" value="BIFUNCTIONAL DTTP/UTP PYROPHOSPHATASE/METHYLTRANSFERASE PROTEIN-RELATED"/>
    <property type="match status" value="1"/>
</dbReference>
<gene>
    <name evidence="5" type="ORF">LX87_02422</name>
</gene>
<dbReference type="GO" id="GO:0036218">
    <property type="term" value="F:dTTP diphosphatase activity"/>
    <property type="evidence" value="ECO:0007669"/>
    <property type="project" value="RHEA"/>
</dbReference>
<feature type="site" description="Important for substrate specificity" evidence="4">
    <location>
        <position position="73"/>
    </location>
</feature>
<dbReference type="GO" id="GO:0009117">
    <property type="term" value="P:nucleotide metabolic process"/>
    <property type="evidence" value="ECO:0007669"/>
    <property type="project" value="UniProtKB-KW"/>
</dbReference>
<dbReference type="NCBIfam" id="TIGR00172">
    <property type="entry name" value="maf"/>
    <property type="match status" value="1"/>
</dbReference>
<dbReference type="CDD" id="cd00555">
    <property type="entry name" value="Maf"/>
    <property type="match status" value="1"/>
</dbReference>
<dbReference type="InterPro" id="IPR029001">
    <property type="entry name" value="ITPase-like_fam"/>
</dbReference>
<comment type="caution">
    <text evidence="4">Lacks conserved residue(s) required for the propagation of feature annotation.</text>
</comment>
<dbReference type="PIRSF" id="PIRSF006305">
    <property type="entry name" value="Maf"/>
    <property type="match status" value="1"/>
</dbReference>
<dbReference type="EC" id="3.6.1.9" evidence="4"/>
<comment type="subcellular location">
    <subcellularLocation>
        <location evidence="4">Cytoplasm</location>
    </subcellularLocation>
</comment>
<evidence type="ECO:0000256" key="1">
    <source>
        <dbReference type="ARBA" id="ARBA00001968"/>
    </source>
</evidence>
<feature type="site" description="Important for substrate specificity" evidence="4">
    <location>
        <position position="15"/>
    </location>
</feature>
<comment type="cofactor">
    <cofactor evidence="1 4">
        <name>a divalent metal cation</name>
        <dbReference type="ChEBI" id="CHEBI:60240"/>
    </cofactor>
</comment>
<dbReference type="InterPro" id="IPR003697">
    <property type="entry name" value="Maf-like"/>
</dbReference>
<name>A0A327WYA7_LARAB</name>
<feature type="active site" description="Proton acceptor" evidence="4">
    <location>
        <position position="72"/>
    </location>
</feature>
<dbReference type="RefSeq" id="WP_111628504.1">
    <property type="nucleotide sequence ID" value="NZ_QLMC01000003.1"/>
</dbReference>
<keyword evidence="6" id="KW-1185">Reference proteome</keyword>
<reference evidence="5 6" key="1">
    <citation type="submission" date="2018-06" db="EMBL/GenBank/DDBJ databases">
        <title>Genomic Encyclopedia of Archaeal and Bacterial Type Strains, Phase II (KMG-II): from individual species to whole genera.</title>
        <authorList>
            <person name="Goeker M."/>
        </authorList>
    </citation>
    <scope>NUCLEOTIDE SEQUENCE [LARGE SCALE GENOMIC DNA]</scope>
    <source>
        <strain evidence="5 6">DSM 21851</strain>
    </source>
</reference>
<evidence type="ECO:0000256" key="3">
    <source>
        <dbReference type="ARBA" id="ARBA00023080"/>
    </source>
</evidence>
<protein>
    <recommendedName>
        <fullName evidence="4">dTTP/UTP pyrophosphatase</fullName>
        <shortName evidence="4">dTTPase/UTPase</shortName>
        <ecNumber evidence="4">3.6.1.9</ecNumber>
    </recommendedName>
    <alternativeName>
        <fullName evidence="4">Nucleoside triphosphate pyrophosphatase</fullName>
    </alternativeName>
    <alternativeName>
        <fullName evidence="4">Nucleotide pyrophosphatase</fullName>
        <shortName evidence="4">Nucleotide PPase</shortName>
    </alternativeName>
</protein>
<dbReference type="GO" id="GO:0005737">
    <property type="term" value="C:cytoplasm"/>
    <property type="evidence" value="ECO:0007669"/>
    <property type="project" value="UniProtKB-SubCell"/>
</dbReference>